<organism evidence="2 3">
    <name type="scientific">Cyprinus carpio carpio</name>
    <dbReference type="NCBI Taxonomy" id="630221"/>
    <lineage>
        <taxon>Eukaryota</taxon>
        <taxon>Metazoa</taxon>
        <taxon>Chordata</taxon>
        <taxon>Craniata</taxon>
        <taxon>Vertebrata</taxon>
        <taxon>Euteleostomi</taxon>
        <taxon>Actinopterygii</taxon>
        <taxon>Neopterygii</taxon>
        <taxon>Teleostei</taxon>
        <taxon>Ostariophysi</taxon>
        <taxon>Cypriniformes</taxon>
        <taxon>Cyprinidae</taxon>
        <taxon>Cyprininae</taxon>
        <taxon>Cyprinus</taxon>
    </lineage>
</organism>
<reference evidence="2" key="2">
    <citation type="submission" date="2025-09" db="UniProtKB">
        <authorList>
            <consortium name="Ensembl"/>
        </authorList>
    </citation>
    <scope>IDENTIFICATION</scope>
</reference>
<accession>A0A8C1BC68</accession>
<dbReference type="GeneTree" id="ENSGT00390000002871"/>
<dbReference type="Ensembl" id="ENSCCRT00000031952.2">
    <property type="protein sequence ID" value="ENSCCRP00000029445.2"/>
    <property type="gene ID" value="ENSCCRG00000015899.2"/>
</dbReference>
<protein>
    <submittedName>
        <fullName evidence="2">Chromosome 10 open reading frame 53</fullName>
    </submittedName>
</protein>
<evidence type="ECO:0000256" key="1">
    <source>
        <dbReference type="ARBA" id="ARBA00009973"/>
    </source>
</evidence>
<comment type="similarity">
    <text evidence="1">Belongs to the UPF0728 family.</text>
</comment>
<name>A0A8C1BC68_CYPCA</name>
<dbReference type="Pfam" id="PF15092">
    <property type="entry name" value="UPF0728"/>
    <property type="match status" value="1"/>
</dbReference>
<proteinExistence type="inferred from homology"/>
<dbReference type="PANTHER" id="PTHR28448:SF1">
    <property type="entry name" value="UPF0728 PROTEIN C10ORF53"/>
    <property type="match status" value="1"/>
</dbReference>
<dbReference type="PANTHER" id="PTHR28448">
    <property type="entry name" value="UPF0728 PROTEIN C10ORF53"/>
    <property type="match status" value="1"/>
</dbReference>
<dbReference type="OMA" id="VFTCNIN"/>
<sequence>MERSIHESSFDNSLALGWITYRFINMPTNSVVTVKYGPYESCGIVEHRTFRLDGLQAVLKDDGHQCVLEKTDDWNIVEIIVNGECVYTCNITDLEFGGDGRLDPRCQEAIDALIVHFSGAEDDPFDFFWVIGCGTTIWNYP</sequence>
<dbReference type="InterPro" id="IPR027885">
    <property type="entry name" value="UPF0728"/>
</dbReference>
<dbReference type="Proteomes" id="UP001108240">
    <property type="component" value="Unplaced"/>
</dbReference>
<reference evidence="2" key="1">
    <citation type="submission" date="2025-08" db="UniProtKB">
        <authorList>
            <consortium name="Ensembl"/>
        </authorList>
    </citation>
    <scope>IDENTIFICATION</scope>
</reference>
<evidence type="ECO:0000313" key="3">
    <source>
        <dbReference type="Proteomes" id="UP001108240"/>
    </source>
</evidence>
<keyword evidence="3" id="KW-1185">Reference proteome</keyword>
<dbReference type="AlphaFoldDB" id="A0A8C1BC68"/>
<evidence type="ECO:0000313" key="2">
    <source>
        <dbReference type="Ensembl" id="ENSCCRP00000029445.2"/>
    </source>
</evidence>